<name>A0A6B8WDN2_9CORY</name>
<dbReference type="InterPro" id="IPR008457">
    <property type="entry name" value="Cu-R_CopD_dom"/>
</dbReference>
<keyword evidence="5 7" id="KW-0472">Membrane</keyword>
<feature type="transmembrane region" description="Helical" evidence="7">
    <location>
        <begin position="335"/>
        <end position="353"/>
    </location>
</feature>
<feature type="region of interest" description="Disordered" evidence="6">
    <location>
        <begin position="1"/>
        <end position="49"/>
    </location>
</feature>
<keyword evidence="10" id="KW-1185">Reference proteome</keyword>
<feature type="transmembrane region" description="Helical" evidence="7">
    <location>
        <begin position="650"/>
        <end position="677"/>
    </location>
</feature>
<evidence type="ECO:0000313" key="9">
    <source>
        <dbReference type="EMBL" id="QGU08110.1"/>
    </source>
</evidence>
<feature type="transmembrane region" description="Helical" evidence="7">
    <location>
        <begin position="365"/>
        <end position="384"/>
    </location>
</feature>
<reference evidence="9 10" key="1">
    <citation type="submission" date="2019-11" db="EMBL/GenBank/DDBJ databases">
        <title>Complete genome sequence of Corynebacterium kalinowskii 1959, a novel Corynebacterium species isolated from soil of a small paddock in Vilsendorf, Germany.</title>
        <authorList>
            <person name="Schaffert L."/>
            <person name="Ruwe M."/>
            <person name="Milse J."/>
            <person name="Hanuschka K."/>
            <person name="Ortseifen V."/>
            <person name="Droste J."/>
            <person name="Brandt D."/>
            <person name="Schlueter L."/>
            <person name="Kutter Y."/>
            <person name="Vinke S."/>
            <person name="Viehoefer P."/>
            <person name="Jacob L."/>
            <person name="Luebke N.-C."/>
            <person name="Schulte-Berndt E."/>
            <person name="Hain C."/>
            <person name="Linder M."/>
            <person name="Schmidt P."/>
            <person name="Wollenschlaeger L."/>
            <person name="Luttermann T."/>
            <person name="Thieme E."/>
            <person name="Hassa J."/>
            <person name="Haak M."/>
            <person name="Wittchen M."/>
            <person name="Mentz A."/>
            <person name="Persicke M."/>
            <person name="Busche T."/>
            <person name="Ruckert C."/>
        </authorList>
    </citation>
    <scope>NUCLEOTIDE SEQUENCE [LARGE SCALE GENOMIC DNA]</scope>
    <source>
        <strain evidence="9 10">2039</strain>
    </source>
</reference>
<evidence type="ECO:0000256" key="1">
    <source>
        <dbReference type="ARBA" id="ARBA00004651"/>
    </source>
</evidence>
<feature type="transmembrane region" description="Helical" evidence="7">
    <location>
        <begin position="461"/>
        <end position="480"/>
    </location>
</feature>
<evidence type="ECO:0000256" key="6">
    <source>
        <dbReference type="SAM" id="MobiDB-lite"/>
    </source>
</evidence>
<feature type="transmembrane region" description="Helical" evidence="7">
    <location>
        <begin position="611"/>
        <end position="629"/>
    </location>
</feature>
<feature type="transmembrane region" description="Helical" evidence="7">
    <location>
        <begin position="191"/>
        <end position="211"/>
    </location>
</feature>
<feature type="transmembrane region" description="Helical" evidence="7">
    <location>
        <begin position="500"/>
        <end position="520"/>
    </location>
</feature>
<dbReference type="PANTHER" id="PTHR34820">
    <property type="entry name" value="INNER MEMBRANE PROTEIN YEBZ"/>
    <property type="match status" value="1"/>
</dbReference>
<feature type="transmembrane region" description="Helical" evidence="7">
    <location>
        <begin position="265"/>
        <end position="285"/>
    </location>
</feature>
<feature type="transmembrane region" description="Helical" evidence="7">
    <location>
        <begin position="697"/>
        <end position="718"/>
    </location>
</feature>
<evidence type="ECO:0000256" key="5">
    <source>
        <dbReference type="ARBA" id="ARBA00023136"/>
    </source>
</evidence>
<feature type="transmembrane region" description="Helical" evidence="7">
    <location>
        <begin position="297"/>
        <end position="315"/>
    </location>
</feature>
<evidence type="ECO:0000256" key="3">
    <source>
        <dbReference type="ARBA" id="ARBA00022692"/>
    </source>
</evidence>
<dbReference type="Pfam" id="PF09678">
    <property type="entry name" value="Caa3_CtaG"/>
    <property type="match status" value="1"/>
</dbReference>
<dbReference type="GO" id="GO:0005886">
    <property type="term" value="C:plasma membrane"/>
    <property type="evidence" value="ECO:0007669"/>
    <property type="project" value="UniProtKB-SubCell"/>
</dbReference>
<comment type="subcellular location">
    <subcellularLocation>
        <location evidence="1">Cell membrane</location>
        <topology evidence="1">Multi-pass membrane protein</topology>
    </subcellularLocation>
</comment>
<feature type="transmembrane region" description="Helical" evidence="7">
    <location>
        <begin position="404"/>
        <end position="426"/>
    </location>
</feature>
<feature type="transmembrane region" description="Helical" evidence="7">
    <location>
        <begin position="532"/>
        <end position="555"/>
    </location>
</feature>
<gene>
    <name evidence="9" type="ORF">COCCU_10970</name>
</gene>
<dbReference type="EMBL" id="CP046455">
    <property type="protein sequence ID" value="QGU08110.1"/>
    <property type="molecule type" value="Genomic_DNA"/>
</dbReference>
<keyword evidence="4 7" id="KW-1133">Transmembrane helix</keyword>
<dbReference type="Pfam" id="PF05425">
    <property type="entry name" value="CopD"/>
    <property type="match status" value="1"/>
</dbReference>
<sequence length="758" mass="81526">MVEPEGSGSRPTAGNGAEVNSTSSPQAVPAPKKTQIPDSPPPKKPGGSKVRGSWPLYLIIVAVAGIVGTLISWGFLAGNLAALGLPDPGPITTAGLPFFRAAGWIFASLAAGSFLFSAFLISPKVPAQSPAAGGKKNRRSFFAPPSDQTAGEDENETPATPESVVAARDRDTAARLSAAPLTVDGHLASRAGSIAAICFGLIGILMIPLVLSDVSGQPFSVAVQPAGWGTALDQVAEAVAWQWAAIFALITGVAGLFTRKWITQPLLFLGSILMIIPLGLEGHSASGGNHDYGTNSLLFHMLFLVLWIGGLMALLAHGRRLGPDLDLALERYSKIAFVAIIAMAASGLVNAGVRIQWSDWFTSNYGLLVVAKTVGVIILGLFGLLHRQRTIPRIKAAADKRGLFLQVAFVELLVMAAVTGVAISMGRTPPPAPENMDLSVMAIAVGWDLPKEPTLSSVWTMWRFDLMLGTIAILMAAAYIRGLIKLRRKGMPWKNSRTAWFLAGCITLGVCMSSGIGMAMPATFSMHMVAHMILSMVVPVFLVLGAPLSLLLVAAEPGAPGRPGLREWVLVAVDNPILKFLTHPAFNTIQFIVIFYILYMTPFYETMISEHAGHLSMNFVFLISGYIYFWEMIGPDPTPEDRSTLGKLGWLVFSMPFHLFFGVYLMQLNVILGEVFYSRLELPWEIDLLADQKVGGGIAWGSGSFPMAIVFGVLFNNLRKEDRQKEKEIDAKAEGDGYEDLDAYNAMLSQMSNRDQQS</sequence>
<evidence type="ECO:0000256" key="7">
    <source>
        <dbReference type="SAM" id="Phobius"/>
    </source>
</evidence>
<feature type="region of interest" description="Disordered" evidence="6">
    <location>
        <begin position="129"/>
        <end position="163"/>
    </location>
</feature>
<dbReference type="Proteomes" id="UP000424462">
    <property type="component" value="Chromosome"/>
</dbReference>
<feature type="transmembrane region" description="Helical" evidence="7">
    <location>
        <begin position="240"/>
        <end position="258"/>
    </location>
</feature>
<dbReference type="InterPro" id="IPR019108">
    <property type="entry name" value="Caa3_assmbl_CtaG-rel"/>
</dbReference>
<protein>
    <submittedName>
        <fullName evidence="9">Cytochrome c oxidase caa3 assembly factor</fullName>
    </submittedName>
</protein>
<dbReference type="GO" id="GO:0006825">
    <property type="term" value="P:copper ion transport"/>
    <property type="evidence" value="ECO:0007669"/>
    <property type="project" value="InterPro"/>
</dbReference>
<evidence type="ECO:0000256" key="2">
    <source>
        <dbReference type="ARBA" id="ARBA00022475"/>
    </source>
</evidence>
<keyword evidence="2" id="KW-1003">Cell membrane</keyword>
<accession>A0A6B8WDN2</accession>
<proteinExistence type="predicted"/>
<feature type="transmembrane region" description="Helical" evidence="7">
    <location>
        <begin position="54"/>
        <end position="78"/>
    </location>
</feature>
<keyword evidence="3 7" id="KW-0812">Transmembrane</keyword>
<dbReference type="KEGG" id="cok:COCCU_10970"/>
<feature type="transmembrane region" description="Helical" evidence="7">
    <location>
        <begin position="98"/>
        <end position="121"/>
    </location>
</feature>
<dbReference type="PANTHER" id="PTHR34820:SF4">
    <property type="entry name" value="INNER MEMBRANE PROTEIN YEBZ"/>
    <property type="match status" value="1"/>
</dbReference>
<evidence type="ECO:0000256" key="4">
    <source>
        <dbReference type="ARBA" id="ARBA00022989"/>
    </source>
</evidence>
<evidence type="ECO:0000259" key="8">
    <source>
        <dbReference type="Pfam" id="PF05425"/>
    </source>
</evidence>
<dbReference type="AlphaFoldDB" id="A0A6B8WDN2"/>
<evidence type="ECO:0000313" key="10">
    <source>
        <dbReference type="Proteomes" id="UP000424462"/>
    </source>
</evidence>
<dbReference type="RefSeq" id="WP_231598745.1">
    <property type="nucleotide sequence ID" value="NZ_CP046455.1"/>
</dbReference>
<feature type="transmembrane region" description="Helical" evidence="7">
    <location>
        <begin position="576"/>
        <end position="599"/>
    </location>
</feature>
<feature type="domain" description="Copper resistance protein D" evidence="8">
    <location>
        <begin position="328"/>
        <end position="424"/>
    </location>
</feature>
<organism evidence="9 10">
    <name type="scientific">Corynebacterium occultum</name>
    <dbReference type="NCBI Taxonomy" id="2675219"/>
    <lineage>
        <taxon>Bacteria</taxon>
        <taxon>Bacillati</taxon>
        <taxon>Actinomycetota</taxon>
        <taxon>Actinomycetes</taxon>
        <taxon>Mycobacteriales</taxon>
        <taxon>Corynebacteriaceae</taxon>
        <taxon>Corynebacterium</taxon>
    </lineage>
</organism>
<dbReference type="InterPro" id="IPR032694">
    <property type="entry name" value="CopC/D"/>
</dbReference>